<protein>
    <submittedName>
        <fullName evidence="1">Uncharacterized protein</fullName>
    </submittedName>
</protein>
<reference evidence="1 2" key="1">
    <citation type="journal article" date="2015" name="Stand. Genomic Sci.">
        <title>Genomic Encyclopedia of Bacterial and Archaeal Type Strains, Phase III: the genomes of soil and plant-associated and newly described type strains.</title>
        <authorList>
            <person name="Whitman W.B."/>
            <person name="Woyke T."/>
            <person name="Klenk H.P."/>
            <person name="Zhou Y."/>
            <person name="Lilburn T.G."/>
            <person name="Beck B.J."/>
            <person name="De Vos P."/>
            <person name="Vandamme P."/>
            <person name="Eisen J.A."/>
            <person name="Garrity G."/>
            <person name="Hugenholtz P."/>
            <person name="Kyrpides N.C."/>
        </authorList>
    </citation>
    <scope>NUCLEOTIDE SEQUENCE [LARGE SCALE GENOMIC DNA]</scope>
    <source>
        <strain evidence="1 2">CGMCC 1.10948</strain>
    </source>
</reference>
<proteinExistence type="predicted"/>
<evidence type="ECO:0000313" key="1">
    <source>
        <dbReference type="EMBL" id="TWI58795.1"/>
    </source>
</evidence>
<gene>
    <name evidence="1" type="ORF">IQ16_08126</name>
</gene>
<dbReference type="RefSeq" id="WP_038967875.1">
    <property type="nucleotide sequence ID" value="NZ_VLLA01000043.1"/>
</dbReference>
<sequence>MRVFDPEPICCGVCRREATGIGYAPKGGRPILWLCEELECISLGKAVFHMTPKTLTATETIALQDAGADAGAYLERLGKFNLSELSEKEWGNFLTTILNSYGENMRKRVTAGTAPF</sequence>
<comment type="caution">
    <text evidence="1">The sequence shown here is derived from an EMBL/GenBank/DDBJ whole genome shotgun (WGS) entry which is preliminary data.</text>
</comment>
<accession>A0A562QQ24</accession>
<dbReference type="Proteomes" id="UP000316291">
    <property type="component" value="Unassembled WGS sequence"/>
</dbReference>
<name>A0A562QQ24_9BRAD</name>
<evidence type="ECO:0000313" key="2">
    <source>
        <dbReference type="Proteomes" id="UP000316291"/>
    </source>
</evidence>
<dbReference type="AlphaFoldDB" id="A0A562QQ24"/>
<dbReference type="InterPro" id="IPR045422">
    <property type="entry name" value="DUF6511"/>
</dbReference>
<keyword evidence="2" id="KW-1185">Reference proteome</keyword>
<organism evidence="1 2">
    <name type="scientific">Bradyrhizobium huanghuaihaiense</name>
    <dbReference type="NCBI Taxonomy" id="990078"/>
    <lineage>
        <taxon>Bacteria</taxon>
        <taxon>Pseudomonadati</taxon>
        <taxon>Pseudomonadota</taxon>
        <taxon>Alphaproteobacteria</taxon>
        <taxon>Hyphomicrobiales</taxon>
        <taxon>Nitrobacteraceae</taxon>
        <taxon>Bradyrhizobium</taxon>
    </lineage>
</organism>
<dbReference type="OrthoDB" id="8449609at2"/>
<dbReference type="EMBL" id="VLLA01000043">
    <property type="protein sequence ID" value="TWI58795.1"/>
    <property type="molecule type" value="Genomic_DNA"/>
</dbReference>
<dbReference type="Pfam" id="PF20121">
    <property type="entry name" value="DUF6511"/>
    <property type="match status" value="1"/>
</dbReference>